<keyword evidence="1" id="KW-0812">Transmembrane</keyword>
<dbReference type="Proteomes" id="UP000887578">
    <property type="component" value="Unplaced"/>
</dbReference>
<accession>A0A914QE11</accession>
<protein>
    <submittedName>
        <fullName evidence="3">Serpentine receptor class gamma</fullName>
    </submittedName>
</protein>
<feature type="transmembrane region" description="Helical" evidence="1">
    <location>
        <begin position="83"/>
        <end position="104"/>
    </location>
</feature>
<name>A0A914QE11_9BILA</name>
<keyword evidence="1" id="KW-0472">Membrane</keyword>
<keyword evidence="1" id="KW-1133">Transmembrane helix</keyword>
<evidence type="ECO:0000313" key="2">
    <source>
        <dbReference type="Proteomes" id="UP000887578"/>
    </source>
</evidence>
<evidence type="ECO:0000256" key="1">
    <source>
        <dbReference type="SAM" id="Phobius"/>
    </source>
</evidence>
<sequence>MITKSDGQHLTFYIRFGCISLNVVSAVVLFLIIKVSLNANNSAVKRMNNTVLVMVGCTTILEFIPLLTAQIFFWITANQIQKYIGPYAVTGTTIILALSMAFYYKVFKKSSSNNNSGGVVKIFNTHSAYITTTTANTRGVSVLKVQ</sequence>
<organism evidence="2 3">
    <name type="scientific">Panagrolaimus davidi</name>
    <dbReference type="NCBI Taxonomy" id="227884"/>
    <lineage>
        <taxon>Eukaryota</taxon>
        <taxon>Metazoa</taxon>
        <taxon>Ecdysozoa</taxon>
        <taxon>Nematoda</taxon>
        <taxon>Chromadorea</taxon>
        <taxon>Rhabditida</taxon>
        <taxon>Tylenchina</taxon>
        <taxon>Panagrolaimomorpha</taxon>
        <taxon>Panagrolaimoidea</taxon>
        <taxon>Panagrolaimidae</taxon>
        <taxon>Panagrolaimus</taxon>
    </lineage>
</organism>
<reference evidence="3" key="1">
    <citation type="submission" date="2022-11" db="UniProtKB">
        <authorList>
            <consortium name="WormBaseParasite"/>
        </authorList>
    </citation>
    <scope>IDENTIFICATION</scope>
</reference>
<dbReference type="AlphaFoldDB" id="A0A914QE11"/>
<proteinExistence type="predicted"/>
<keyword evidence="2" id="KW-1185">Reference proteome</keyword>
<dbReference type="WBParaSite" id="PDA_v2.g29908.t1">
    <property type="protein sequence ID" value="PDA_v2.g29908.t1"/>
    <property type="gene ID" value="PDA_v2.g29908"/>
</dbReference>
<feature type="transmembrane region" description="Helical" evidence="1">
    <location>
        <begin position="12"/>
        <end position="32"/>
    </location>
</feature>
<evidence type="ECO:0000313" key="3">
    <source>
        <dbReference type="WBParaSite" id="PDA_v2.g29908.t1"/>
    </source>
</evidence>
<feature type="transmembrane region" description="Helical" evidence="1">
    <location>
        <begin position="52"/>
        <end position="77"/>
    </location>
</feature>